<evidence type="ECO:0000259" key="2">
    <source>
        <dbReference type="PROSITE" id="PS50883"/>
    </source>
</evidence>
<feature type="domain" description="GGDEF" evidence="3">
    <location>
        <begin position="281"/>
        <end position="415"/>
    </location>
</feature>
<dbReference type="CDD" id="cd01949">
    <property type="entry name" value="GGDEF"/>
    <property type="match status" value="1"/>
</dbReference>
<evidence type="ECO:0000256" key="1">
    <source>
        <dbReference type="SAM" id="Phobius"/>
    </source>
</evidence>
<dbReference type="RefSeq" id="WP_302908520.1">
    <property type="nucleotide sequence ID" value="NZ_JAUMIS010000001.1"/>
</dbReference>
<dbReference type="InterPro" id="IPR052155">
    <property type="entry name" value="Biofilm_reg_signaling"/>
</dbReference>
<feature type="transmembrane region" description="Helical" evidence="1">
    <location>
        <begin position="15"/>
        <end position="37"/>
    </location>
</feature>
<dbReference type="InterPro" id="IPR029787">
    <property type="entry name" value="Nucleotide_cyclase"/>
</dbReference>
<keyword evidence="1" id="KW-0472">Membrane</keyword>
<feature type="domain" description="EAL" evidence="2">
    <location>
        <begin position="424"/>
        <end position="677"/>
    </location>
</feature>
<dbReference type="InterPro" id="IPR000160">
    <property type="entry name" value="GGDEF_dom"/>
</dbReference>
<dbReference type="Gene3D" id="3.20.20.450">
    <property type="entry name" value="EAL domain"/>
    <property type="match status" value="1"/>
</dbReference>
<dbReference type="PANTHER" id="PTHR44757:SF2">
    <property type="entry name" value="BIOFILM ARCHITECTURE MAINTENANCE PROTEIN MBAA"/>
    <property type="match status" value="1"/>
</dbReference>
<evidence type="ECO:0000313" key="5">
    <source>
        <dbReference type="Proteomes" id="UP001168640"/>
    </source>
</evidence>
<proteinExistence type="predicted"/>
<dbReference type="InterPro" id="IPR043128">
    <property type="entry name" value="Rev_trsase/Diguanyl_cyclase"/>
</dbReference>
<gene>
    <name evidence="4" type="ORF">QVZ43_00985</name>
</gene>
<keyword evidence="1" id="KW-1133">Transmembrane helix</keyword>
<dbReference type="NCBIfam" id="TIGR00254">
    <property type="entry name" value="GGDEF"/>
    <property type="match status" value="1"/>
</dbReference>
<protein>
    <submittedName>
        <fullName evidence="4">EAL domain-containing protein</fullName>
    </submittedName>
</protein>
<accession>A0ABT8VWA6</accession>
<evidence type="ECO:0000259" key="3">
    <source>
        <dbReference type="PROSITE" id="PS50887"/>
    </source>
</evidence>
<name>A0ABT8VWA6_9GAMM</name>
<keyword evidence="5" id="KW-1185">Reference proteome</keyword>
<dbReference type="PROSITE" id="PS50883">
    <property type="entry name" value="EAL"/>
    <property type="match status" value="1"/>
</dbReference>
<evidence type="ECO:0000313" key="4">
    <source>
        <dbReference type="EMBL" id="MDO3720272.1"/>
    </source>
</evidence>
<keyword evidence="1" id="KW-0812">Transmembrane</keyword>
<dbReference type="EMBL" id="JAUMIS010000001">
    <property type="protein sequence ID" value="MDO3720272.1"/>
    <property type="molecule type" value="Genomic_DNA"/>
</dbReference>
<dbReference type="Gene3D" id="3.30.70.270">
    <property type="match status" value="1"/>
</dbReference>
<dbReference type="SMART" id="SM00052">
    <property type="entry name" value="EAL"/>
    <property type="match status" value="1"/>
</dbReference>
<dbReference type="Proteomes" id="UP001168640">
    <property type="component" value="Unassembled WGS sequence"/>
</dbReference>
<feature type="transmembrane region" description="Helical" evidence="1">
    <location>
        <begin position="159"/>
        <end position="184"/>
    </location>
</feature>
<sequence>MNSKLNIEQRLGDRILWWLLTIALLCGFVISAAQVLVDARRVSSDLETQATETIAMVEDAATKAVFNIDSDLAARVIKGLFAADAVHLARISHSDGETLASHDRPLMKAPHRDLTDWIFKAQRTYQAPLTRDDSDTVYGYLEVHYDTAPAANTWLNRSVFTFASGLATAGILGLALYFVFHLLLARPMEKVIRAVKAVDPEHPDGRLIKIPRGHQRDEIGLWVNATNNLLVAIGDSQERHREAEVRANRLSQYDQLTGLPRRETFMEILQKDIEQARSDNQVLSLMVCGIDDFKSVNDQCGFRVGDLILQKLSDRLSTTLGGSRFSLSRLGSDQFAILEKGIQNSFQAAETADQVLACFSTPITAESQTISMSATIGVSMFPSDADEADRLLQSAEQTMTLAKQGGRNHLQFYVARIDQEIRNRKLLEKDLSEALARGEFHLVYQPQIDLETRRISGAEALIRWNHPSRGFVPPDDFIPVAEANGAIIEIGQWVLEQACWQAAQWAAKGIDIRVAVNLSAVQLQQPDIVEDILETLERHSVPAGRLELEVTETSLMTNMADAVDKLEQLNQAGISIAVDDFGTGYSSLTYLKKMPVQHLKIDKQFIRDLLLNDDDTRIANTIVDLGRSLNMSVVAEGVETAEQEYYLSQRGCRLAQGYHFSRPIPAREFETFVHRFHGQFAENNV</sequence>
<dbReference type="PROSITE" id="PS50887">
    <property type="entry name" value="GGDEF"/>
    <property type="match status" value="1"/>
</dbReference>
<dbReference type="Pfam" id="PF00563">
    <property type="entry name" value="EAL"/>
    <property type="match status" value="1"/>
</dbReference>
<dbReference type="PANTHER" id="PTHR44757">
    <property type="entry name" value="DIGUANYLATE CYCLASE DGCP"/>
    <property type="match status" value="1"/>
</dbReference>
<dbReference type="SMART" id="SM00267">
    <property type="entry name" value="GGDEF"/>
    <property type="match status" value="1"/>
</dbReference>
<dbReference type="InterPro" id="IPR035919">
    <property type="entry name" value="EAL_sf"/>
</dbReference>
<dbReference type="SUPFAM" id="SSF55073">
    <property type="entry name" value="Nucleotide cyclase"/>
    <property type="match status" value="1"/>
</dbReference>
<dbReference type="Pfam" id="PF00990">
    <property type="entry name" value="GGDEF"/>
    <property type="match status" value="1"/>
</dbReference>
<reference evidence="4" key="1">
    <citation type="submission" date="2023-07" db="EMBL/GenBank/DDBJ databases">
        <title>Marinobacter sp. chi1 genome sequencing and assembly.</title>
        <authorList>
            <person name="Park S."/>
        </authorList>
    </citation>
    <scope>NUCLEOTIDE SEQUENCE</scope>
    <source>
        <strain evidence="4">Chi1</strain>
    </source>
</reference>
<dbReference type="SUPFAM" id="SSF141868">
    <property type="entry name" value="EAL domain-like"/>
    <property type="match status" value="1"/>
</dbReference>
<dbReference type="InterPro" id="IPR001633">
    <property type="entry name" value="EAL_dom"/>
</dbReference>
<comment type="caution">
    <text evidence="4">The sequence shown here is derived from an EMBL/GenBank/DDBJ whole genome shotgun (WGS) entry which is preliminary data.</text>
</comment>
<organism evidence="4 5">
    <name type="scientific">Marinobacter suaedae</name>
    <dbReference type="NCBI Taxonomy" id="3057675"/>
    <lineage>
        <taxon>Bacteria</taxon>
        <taxon>Pseudomonadati</taxon>
        <taxon>Pseudomonadota</taxon>
        <taxon>Gammaproteobacteria</taxon>
        <taxon>Pseudomonadales</taxon>
        <taxon>Marinobacteraceae</taxon>
        <taxon>Marinobacter</taxon>
    </lineage>
</organism>
<dbReference type="CDD" id="cd01948">
    <property type="entry name" value="EAL"/>
    <property type="match status" value="1"/>
</dbReference>